<dbReference type="AlphaFoldDB" id="A0A9J6PY71"/>
<keyword evidence="3" id="KW-1185">Reference proteome</keyword>
<dbReference type="GO" id="GO:0004622">
    <property type="term" value="F:phosphatidylcholine lysophospholipase activity"/>
    <property type="evidence" value="ECO:0007669"/>
    <property type="project" value="TreeGrafter"/>
</dbReference>
<protein>
    <submittedName>
        <fullName evidence="2">GDSL-type esterase/lipase family protein</fullName>
    </submittedName>
</protein>
<dbReference type="InterPro" id="IPR013830">
    <property type="entry name" value="SGNH_hydro"/>
</dbReference>
<gene>
    <name evidence="2" type="ORF">N5923_23230</name>
</gene>
<dbReference type="PANTHER" id="PTHR30383:SF5">
    <property type="entry name" value="SGNH HYDROLASE-TYPE ESTERASE DOMAIN-CONTAINING PROTEIN"/>
    <property type="match status" value="1"/>
</dbReference>
<dbReference type="RefSeq" id="WP_267144388.1">
    <property type="nucleotide sequence ID" value="NZ_JAODIL010000081.1"/>
</dbReference>
<evidence type="ECO:0000313" key="2">
    <source>
        <dbReference type="EMBL" id="MCU5780408.1"/>
    </source>
</evidence>
<dbReference type="SUPFAM" id="SSF52266">
    <property type="entry name" value="SGNH hydrolase"/>
    <property type="match status" value="1"/>
</dbReference>
<dbReference type="Gene3D" id="2.60.120.260">
    <property type="entry name" value="Galactose-binding domain-like"/>
    <property type="match status" value="1"/>
</dbReference>
<sequence>MALSDTTQAKKYASVAEVAAAQAKEAVVEALKAPVYADEAKQYAEQALQSSSEAGEYSTQAGISVALSSENANIAKESAESAASSAKNAQNMADAKTYYITESDPTGTIAGLAGTQSGDGFRVAQGVDSNESFRYYVNDNGEAVEKASQVGTALVEATKILANDVDRRTNGVQSQKKSKYPFEILDGKGKVALYIDNTGKLNSPGGAYLATLDISVLNSPELVTNLATIQKLVTNLSLAIGLNVFSPKKNSRYAYSVTDTNGRVSQGVLLDGTMEYMGLPLSQQIGQIKNDFFFIGDSITAFTETTSNDYNSTNRDQAPAVCAQGWPVWGEMLSQGRILKTGISATGGFRADQILATHVPVAVAAKPKFCVVLAGRNNIVQIDSYTYEQTIKSMASIYLTLRKAGITPVCCSMSAQSGNTDAQNTMRYKLNEWIRAYAEKYSLPFVDMHKATTDPLTGEWYSGWNYDASHPTAIGAKAMGQALVDVMSLWVGGTSPRMAESNTTPATSTNLITNPLFITTSATNVPESWDVGTAGVVTLESNAAVKGSVLHLVSANGTNQASRSQTIAVTPGDVMEFSMKFKAGTETVNNAWVHYAATPFAGGNILAGIRLWKAVTDFGTYSQRFTVPAGVTSVFVSLSGFDLSIGQIGLFKITGI</sequence>
<comment type="caution">
    <text evidence="2">The sequence shown here is derived from an EMBL/GenBank/DDBJ whole genome shotgun (WGS) entry which is preliminary data.</text>
</comment>
<dbReference type="Proteomes" id="UP001064262">
    <property type="component" value="Unassembled WGS sequence"/>
</dbReference>
<organism evidence="2 3">
    <name type="scientific">Winslowiella arboricola</name>
    <dbReference type="NCBI Taxonomy" id="2978220"/>
    <lineage>
        <taxon>Bacteria</taxon>
        <taxon>Pseudomonadati</taxon>
        <taxon>Pseudomonadota</taxon>
        <taxon>Gammaproteobacteria</taxon>
        <taxon>Enterobacterales</taxon>
        <taxon>Erwiniaceae</taxon>
        <taxon>Winslowiella</taxon>
    </lineage>
</organism>
<evidence type="ECO:0000259" key="1">
    <source>
        <dbReference type="Pfam" id="PF13472"/>
    </source>
</evidence>
<evidence type="ECO:0000313" key="3">
    <source>
        <dbReference type="Proteomes" id="UP001064262"/>
    </source>
</evidence>
<dbReference type="Pfam" id="PF13472">
    <property type="entry name" value="Lipase_GDSL_2"/>
    <property type="match status" value="1"/>
</dbReference>
<accession>A0A9J6PY71</accession>
<reference evidence="2" key="1">
    <citation type="submission" date="2022-09" db="EMBL/GenBank/DDBJ databases">
        <title>Winslowiella arboricola sp. nov., isolated from bleeding cankers on broadleaf hosts.</title>
        <authorList>
            <person name="Brady C."/>
            <person name="Kaur S."/>
            <person name="Crampton B."/>
            <person name="Maddock D."/>
            <person name="Arnold D."/>
            <person name="Denman S."/>
        </authorList>
    </citation>
    <scope>NUCLEOTIDE SEQUENCE</scope>
    <source>
        <strain evidence="2">BAC 15a-03b</strain>
    </source>
</reference>
<name>A0A9J6PY71_9GAMM</name>
<dbReference type="EMBL" id="JAODIM010000043">
    <property type="protein sequence ID" value="MCU5780408.1"/>
    <property type="molecule type" value="Genomic_DNA"/>
</dbReference>
<dbReference type="PANTHER" id="PTHR30383">
    <property type="entry name" value="THIOESTERASE 1/PROTEASE 1/LYSOPHOSPHOLIPASE L1"/>
    <property type="match status" value="1"/>
</dbReference>
<dbReference type="InterPro" id="IPR051532">
    <property type="entry name" value="Ester_Hydrolysis_Enzymes"/>
</dbReference>
<dbReference type="InterPro" id="IPR036514">
    <property type="entry name" value="SGNH_hydro_sf"/>
</dbReference>
<dbReference type="Gene3D" id="3.40.50.1110">
    <property type="entry name" value="SGNH hydrolase"/>
    <property type="match status" value="1"/>
</dbReference>
<feature type="domain" description="SGNH hydrolase-type esterase" evidence="1">
    <location>
        <begin position="294"/>
        <end position="477"/>
    </location>
</feature>
<proteinExistence type="predicted"/>